<dbReference type="GO" id="GO:0006355">
    <property type="term" value="P:regulation of DNA-templated transcription"/>
    <property type="evidence" value="ECO:0007669"/>
    <property type="project" value="InterPro"/>
</dbReference>
<dbReference type="PRINTS" id="PR02008">
    <property type="entry name" value="RCMTFAMILY"/>
</dbReference>
<dbReference type="GO" id="GO:0008173">
    <property type="term" value="F:RNA methyltransferase activity"/>
    <property type="evidence" value="ECO:0007669"/>
    <property type="project" value="InterPro"/>
</dbReference>
<evidence type="ECO:0000313" key="9">
    <source>
        <dbReference type="Proteomes" id="UP000193963"/>
    </source>
</evidence>
<dbReference type="InterPro" id="IPR049560">
    <property type="entry name" value="MeTrfase_RsmB-F_NOP2_cat"/>
</dbReference>
<evidence type="ECO:0000256" key="2">
    <source>
        <dbReference type="ARBA" id="ARBA00022679"/>
    </source>
</evidence>
<dbReference type="InterPro" id="IPR001678">
    <property type="entry name" value="MeTrfase_RsmB-F_NOP2_dom"/>
</dbReference>
<evidence type="ECO:0000256" key="4">
    <source>
        <dbReference type="ARBA" id="ARBA00022884"/>
    </source>
</evidence>
<evidence type="ECO:0000256" key="1">
    <source>
        <dbReference type="ARBA" id="ARBA00022603"/>
    </source>
</evidence>
<dbReference type="PROSITE" id="PS51686">
    <property type="entry name" value="SAM_MT_RSMB_NOP"/>
    <property type="match status" value="1"/>
</dbReference>
<keyword evidence="4 5" id="KW-0694">RNA-binding</keyword>
<dbReference type="Pfam" id="PF01029">
    <property type="entry name" value="NusB"/>
    <property type="match status" value="1"/>
</dbReference>
<dbReference type="OrthoDB" id="9810297at2"/>
<dbReference type="AlphaFoldDB" id="A0A1X6ZVD5"/>
<keyword evidence="2 5" id="KW-0808">Transferase</keyword>
<keyword evidence="1 5" id="KW-0489">Methyltransferase</keyword>
<gene>
    <name evidence="8" type="primary">rsmB_2</name>
    <name evidence="8" type="ORF">PSM7751_03160</name>
</gene>
<dbReference type="InterPro" id="IPR023267">
    <property type="entry name" value="RCMT"/>
</dbReference>
<evidence type="ECO:0000256" key="3">
    <source>
        <dbReference type="ARBA" id="ARBA00022691"/>
    </source>
</evidence>
<dbReference type="Pfam" id="PF01189">
    <property type="entry name" value="Methyltr_RsmB-F"/>
    <property type="match status" value="1"/>
</dbReference>
<feature type="domain" description="SAM-dependent MTase RsmB/NOP-type" evidence="7">
    <location>
        <begin position="180"/>
        <end position="470"/>
    </location>
</feature>
<accession>A0A1X6ZVD5</accession>
<evidence type="ECO:0000259" key="7">
    <source>
        <dbReference type="PROSITE" id="PS51686"/>
    </source>
</evidence>
<name>A0A1X6ZVD5_9RHOB</name>
<dbReference type="Gene3D" id="3.40.50.150">
    <property type="entry name" value="Vaccinia Virus protein VP39"/>
    <property type="match status" value="1"/>
</dbReference>
<organism evidence="8 9">
    <name type="scientific">Pseudooceanicola marinus</name>
    <dbReference type="NCBI Taxonomy" id="396013"/>
    <lineage>
        <taxon>Bacteria</taxon>
        <taxon>Pseudomonadati</taxon>
        <taxon>Pseudomonadota</taxon>
        <taxon>Alphaproteobacteria</taxon>
        <taxon>Rhodobacterales</taxon>
        <taxon>Paracoccaceae</taxon>
        <taxon>Pseudooceanicola</taxon>
    </lineage>
</organism>
<keyword evidence="3 5" id="KW-0949">S-adenosyl-L-methionine</keyword>
<feature type="active site" description="Nucleophile" evidence="5">
    <location>
        <position position="404"/>
    </location>
</feature>
<evidence type="ECO:0000313" key="8">
    <source>
        <dbReference type="EMBL" id="SLN62263.1"/>
    </source>
</evidence>
<dbReference type="InterPro" id="IPR035926">
    <property type="entry name" value="NusB-like_sf"/>
</dbReference>
<dbReference type="RefSeq" id="WP_085889176.1">
    <property type="nucleotide sequence ID" value="NZ_FWFN01000006.1"/>
</dbReference>
<dbReference type="InterPro" id="IPR029063">
    <property type="entry name" value="SAM-dependent_MTases_sf"/>
</dbReference>
<dbReference type="PANTHER" id="PTHR22807">
    <property type="entry name" value="NOP2 YEAST -RELATED NOL1/NOP2/FMU SUN DOMAIN-CONTAINING"/>
    <property type="match status" value="1"/>
</dbReference>
<dbReference type="EMBL" id="FWFN01000006">
    <property type="protein sequence ID" value="SLN62263.1"/>
    <property type="molecule type" value="Genomic_DNA"/>
</dbReference>
<feature type="compositionally biased region" description="Polar residues" evidence="6">
    <location>
        <begin position="1"/>
        <end position="13"/>
    </location>
</feature>
<dbReference type="SUPFAM" id="SSF53335">
    <property type="entry name" value="S-adenosyl-L-methionine-dependent methyltransferases"/>
    <property type="match status" value="1"/>
</dbReference>
<comment type="similarity">
    <text evidence="5">Belongs to the class I-like SAM-binding methyltransferase superfamily. RsmB/NOP family.</text>
</comment>
<dbReference type="GO" id="GO:0003723">
    <property type="term" value="F:RNA binding"/>
    <property type="evidence" value="ECO:0007669"/>
    <property type="project" value="UniProtKB-UniRule"/>
</dbReference>
<dbReference type="CDD" id="cd02440">
    <property type="entry name" value="AdoMet_MTases"/>
    <property type="match status" value="1"/>
</dbReference>
<evidence type="ECO:0000256" key="5">
    <source>
        <dbReference type="PROSITE-ProRule" id="PRU01023"/>
    </source>
</evidence>
<comment type="caution">
    <text evidence="5">Lacks conserved residue(s) required for the propagation of feature annotation.</text>
</comment>
<dbReference type="EC" id="2.1.1.176" evidence="8"/>
<reference evidence="8 9" key="1">
    <citation type="submission" date="2017-03" db="EMBL/GenBank/DDBJ databases">
        <authorList>
            <person name="Afonso C.L."/>
            <person name="Miller P.J."/>
            <person name="Scott M.A."/>
            <person name="Spackman E."/>
            <person name="Goraichik I."/>
            <person name="Dimitrov K.M."/>
            <person name="Suarez D.L."/>
            <person name="Swayne D.E."/>
        </authorList>
    </citation>
    <scope>NUCLEOTIDE SEQUENCE [LARGE SCALE GENOMIC DNA]</scope>
    <source>
        <strain evidence="8 9">CECT 7751</strain>
    </source>
</reference>
<feature type="binding site" evidence="5">
    <location>
        <position position="311"/>
    </location>
    <ligand>
        <name>S-adenosyl-L-methionine</name>
        <dbReference type="ChEBI" id="CHEBI:59789"/>
    </ligand>
</feature>
<protein>
    <submittedName>
        <fullName evidence="8">Ribosomal RNA small subunit methyltransferase B</fullName>
        <ecNumber evidence="8">2.1.1.176</ecNumber>
    </submittedName>
</protein>
<evidence type="ECO:0000256" key="6">
    <source>
        <dbReference type="SAM" id="MobiDB-lite"/>
    </source>
</evidence>
<keyword evidence="9" id="KW-1185">Reference proteome</keyword>
<dbReference type="GO" id="GO:0001510">
    <property type="term" value="P:RNA methylation"/>
    <property type="evidence" value="ECO:0007669"/>
    <property type="project" value="InterPro"/>
</dbReference>
<feature type="compositionally biased region" description="Gly residues" evidence="6">
    <location>
        <begin position="24"/>
        <end position="33"/>
    </location>
</feature>
<proteinExistence type="inferred from homology"/>
<feature type="binding site" evidence="5">
    <location>
        <begin position="290"/>
        <end position="296"/>
    </location>
    <ligand>
        <name>S-adenosyl-L-methionine</name>
        <dbReference type="ChEBI" id="CHEBI:59789"/>
    </ligand>
</feature>
<dbReference type="InterPro" id="IPR006027">
    <property type="entry name" value="NusB_RsmB_TIM44"/>
</dbReference>
<dbReference type="Gene3D" id="1.10.940.10">
    <property type="entry name" value="NusB-like"/>
    <property type="match status" value="1"/>
</dbReference>
<dbReference type="SUPFAM" id="SSF48013">
    <property type="entry name" value="NusB-like"/>
    <property type="match status" value="1"/>
</dbReference>
<sequence>MSKPTTPRPTRSNGQGRPDRKGGPKGPRGGKPGGHPRSRDGGAGADRAPTAPLSARAGALRLLNGVLGEDPRLLSELREAPWLGRLSPPDRARAQRLATETLRQLERCDRLLEKHLKKAPPLPILNILRLGTWELAAGGAAHGVVNDWVTEAARAAGRANMKGLVNAVLRKVAAEAEDEWPKLRAPRLPDWLREPLSLAYGPEKIRAFETAHAAGAPLDLTVKDPASAEHWATELGATLLPTGSLRLADGGQVSALPGYAEGAWWVQDAAAALPARLLGDLTGKTALDLCAAPGGKTMQLAAAGARVTALDLSETRLARVQENLSRTGLSAGIRAGDALEQTGTYDVILLDAPCSATGTIRRHPDLPQARDGDEIGALIELQSAMLDHALTLLAPGGRLVFCTCSLIPDEGECQVEEALERHPGLSVIRPEAPGLDPAWITEEGGVRTTPDLWPDLGGMDGFYMALLRKAD</sequence>
<feature type="binding site" evidence="5">
    <location>
        <position position="351"/>
    </location>
    <ligand>
        <name>S-adenosyl-L-methionine</name>
        <dbReference type="ChEBI" id="CHEBI:59789"/>
    </ligand>
</feature>
<feature type="region of interest" description="Disordered" evidence="6">
    <location>
        <begin position="1"/>
        <end position="50"/>
    </location>
</feature>
<dbReference type="PANTHER" id="PTHR22807:SF61">
    <property type="entry name" value="NOL1_NOP2_SUN FAMILY PROTEIN _ ANTITERMINATION NUSB DOMAIN-CONTAINING PROTEIN"/>
    <property type="match status" value="1"/>
</dbReference>
<dbReference type="Proteomes" id="UP000193963">
    <property type="component" value="Unassembled WGS sequence"/>
</dbReference>